<protein>
    <submittedName>
        <fullName evidence="3">UDP-glycosyltransferase 88A1</fullName>
    </submittedName>
</protein>
<proteinExistence type="inferred from homology"/>
<dbReference type="STRING" id="154538.A0A1M2W5C3"/>
<evidence type="ECO:0000256" key="2">
    <source>
        <dbReference type="ARBA" id="ARBA00022679"/>
    </source>
</evidence>
<comment type="caution">
    <text evidence="3">The sequence shown here is derived from an EMBL/GenBank/DDBJ whole genome shotgun (WGS) entry which is preliminary data.</text>
</comment>
<dbReference type="Gene3D" id="3.40.50.2000">
    <property type="entry name" value="Glycogen Phosphorylase B"/>
    <property type="match status" value="2"/>
</dbReference>
<evidence type="ECO:0000313" key="3">
    <source>
        <dbReference type="EMBL" id="OJT15058.1"/>
    </source>
</evidence>
<dbReference type="PANTHER" id="PTHR48047:SF215">
    <property type="entry name" value="GLYCOSYLTRANSFERASE"/>
    <property type="match status" value="1"/>
</dbReference>
<dbReference type="GO" id="GO:0035251">
    <property type="term" value="F:UDP-glucosyltransferase activity"/>
    <property type="evidence" value="ECO:0007669"/>
    <property type="project" value="TreeGrafter"/>
</dbReference>
<dbReference type="EMBL" id="MNAD01000202">
    <property type="protein sequence ID" value="OJT15058.1"/>
    <property type="molecule type" value="Genomic_DNA"/>
</dbReference>
<dbReference type="SUPFAM" id="SSF53756">
    <property type="entry name" value="UDP-Glycosyltransferase/glycogen phosphorylase"/>
    <property type="match status" value="1"/>
</dbReference>
<accession>A0A1M2W5C3</accession>
<dbReference type="Pfam" id="PF00201">
    <property type="entry name" value="UDPGT"/>
    <property type="match status" value="1"/>
</dbReference>
<dbReference type="PANTHER" id="PTHR48047">
    <property type="entry name" value="GLYCOSYLTRANSFERASE"/>
    <property type="match status" value="1"/>
</dbReference>
<name>A0A1M2W5C3_TRAPU</name>
<dbReference type="InterPro" id="IPR002213">
    <property type="entry name" value="UDP_glucos_trans"/>
</dbReference>
<keyword evidence="4" id="KW-1185">Reference proteome</keyword>
<gene>
    <name evidence="3" type="ORF">TRAPUB_8389</name>
</gene>
<dbReference type="OMA" id="HEYQPQA"/>
<dbReference type="OrthoDB" id="5835829at2759"/>
<organism evidence="3 4">
    <name type="scientific">Trametes pubescens</name>
    <name type="common">White-rot fungus</name>
    <dbReference type="NCBI Taxonomy" id="154538"/>
    <lineage>
        <taxon>Eukaryota</taxon>
        <taxon>Fungi</taxon>
        <taxon>Dikarya</taxon>
        <taxon>Basidiomycota</taxon>
        <taxon>Agaricomycotina</taxon>
        <taxon>Agaricomycetes</taxon>
        <taxon>Polyporales</taxon>
        <taxon>Polyporaceae</taxon>
        <taxon>Trametes</taxon>
    </lineage>
</organism>
<dbReference type="AlphaFoldDB" id="A0A1M2W5C3"/>
<keyword evidence="2 3" id="KW-0808">Transferase</keyword>
<comment type="similarity">
    <text evidence="1">Belongs to the UDP-glycosyltransferase family.</text>
</comment>
<sequence>MAKLRPIAITFVVAAKYLKGAKAEVSRELTTCGEDVQKRIRFIPVEQGDDTFDPAVFEQHLLAMWKQLFNGDSVTCEALDGSPHAPCLLESPLSAVVIDVILMQSFNALRERQKKTATPYKIYTWLPVAINTIISLCRFDAVPLVEGAAAQMGVSFDEAARYLMLVPNGQVIRCPGLPDMYDHEYQPQAFQMPADQCGRIYIRIGRVLQQTDGVLTFDAAEYYPEVALEFRDWFAETSRKVHYVGPLVPDNRVLPSLENGQRAQGGVLSFLDDQLAVRGARSVVYVSFGSLFWPSDPAKVHAVLEVLVHQDIPFILTHPSALAVLSQDTMDMLAACKSAFVTQWAPQQAVLEHPATGWCLTHGGHNTVLECIAAEVPMILWPIFTDQPVNAIHLTDHLDVAYELLEVRYGTGLGPIYRTGKTLTGTLAAVREELSRVLECAFGEDGEAKRRRLQVLRTSLDRAWAEDGVGREEVVSFVEDLP</sequence>
<evidence type="ECO:0000313" key="4">
    <source>
        <dbReference type="Proteomes" id="UP000184267"/>
    </source>
</evidence>
<reference evidence="3 4" key="1">
    <citation type="submission" date="2016-10" db="EMBL/GenBank/DDBJ databases">
        <title>Genome sequence of the basidiomycete white-rot fungus Trametes pubescens.</title>
        <authorList>
            <person name="Makela M.R."/>
            <person name="Granchi Z."/>
            <person name="Peng M."/>
            <person name="De Vries R.P."/>
            <person name="Grigoriev I."/>
            <person name="Riley R."/>
            <person name="Hilden K."/>
        </authorList>
    </citation>
    <scope>NUCLEOTIDE SEQUENCE [LARGE SCALE GENOMIC DNA]</scope>
    <source>
        <strain evidence="3 4">FBCC735</strain>
    </source>
</reference>
<dbReference type="CDD" id="cd03784">
    <property type="entry name" value="GT1_Gtf-like"/>
    <property type="match status" value="1"/>
</dbReference>
<dbReference type="Proteomes" id="UP000184267">
    <property type="component" value="Unassembled WGS sequence"/>
</dbReference>
<evidence type="ECO:0000256" key="1">
    <source>
        <dbReference type="ARBA" id="ARBA00009995"/>
    </source>
</evidence>